<feature type="domain" description="Reverse transcriptase" evidence="1">
    <location>
        <begin position="1"/>
        <end position="130"/>
    </location>
</feature>
<gene>
    <name evidence="2" type="primary">AlNc14C292G10249</name>
    <name evidence="2" type="ORF">ALNC14_114870</name>
</gene>
<accession>F0WVA4</accession>
<dbReference type="HOGENOM" id="CLU_039122_0_0_1"/>
<protein>
    <submittedName>
        <fullName evidence="2">Pollike protein putative</fullName>
    </submittedName>
</protein>
<reference evidence="2" key="1">
    <citation type="journal article" date="2011" name="PLoS Biol.">
        <title>Gene gain and loss during evolution of obligate parasitism in the white rust pathogen of Arabidopsis thaliana.</title>
        <authorList>
            <person name="Kemen E."/>
            <person name="Gardiner A."/>
            <person name="Schultz-Larsen T."/>
            <person name="Kemen A.C."/>
            <person name="Balmuth A.L."/>
            <person name="Robert-Seilaniantz A."/>
            <person name="Bailey K."/>
            <person name="Holub E."/>
            <person name="Studholme D.J."/>
            <person name="Maclean D."/>
            <person name="Jones J.D."/>
        </authorList>
    </citation>
    <scope>NUCLEOTIDE SEQUENCE</scope>
</reference>
<evidence type="ECO:0000259" key="1">
    <source>
        <dbReference type="PROSITE" id="PS50878"/>
    </source>
</evidence>
<dbReference type="AlphaFoldDB" id="F0WVA4"/>
<reference evidence="2" key="2">
    <citation type="submission" date="2011-02" db="EMBL/GenBank/DDBJ databases">
        <authorList>
            <person name="MacLean D."/>
        </authorList>
    </citation>
    <scope>NUCLEOTIDE SEQUENCE</scope>
</reference>
<name>F0WVA4_9STRA</name>
<dbReference type="PROSITE" id="PS50878">
    <property type="entry name" value="RT_POL"/>
    <property type="match status" value="1"/>
</dbReference>
<proteinExistence type="predicted"/>
<sequence>MATQVPSFSSAVWSRQGDPLSPSHFVLFLEPMLNYLRATTAHLGIPIVQDPTPHHISAFADDVTGLLRNLTDTPQFLRHVRHYAQPVGLQLNTSKTQVFRFHSTGPFSITSPNLPPFLVKESVRFLGVQQHSTPSSSERFASILTSFQSRLALWRFRARTLRGRAVLLRSIALPLLWYPAVVTPIPAAVLTSVWDPCKAFLFQQPLDPAQACRGPMAQDWPTRPPSQGGLVLPCPTSFSRAMHLWTLREVLRSCSPLRASRWFLPTLELMSLALHDTGAGLDTFTSQFISPQSLSHSGVLGSFWYSTLQQWYRLLRSSHNTTTRTHDTGYWLQAPPSRNYRRVCGRANRPLLYLSKHCNFLYQHGLRTLSDFLTRRGSCPTRTSCSPSFPAPSFTASVIARTFNDLGLLTGPISLGPFLP</sequence>
<dbReference type="EMBL" id="FR824337">
    <property type="protein sequence ID" value="CCA25343.1"/>
    <property type="molecule type" value="Genomic_DNA"/>
</dbReference>
<dbReference type="Pfam" id="PF00078">
    <property type="entry name" value="RVT_1"/>
    <property type="match status" value="1"/>
</dbReference>
<dbReference type="InterPro" id="IPR000477">
    <property type="entry name" value="RT_dom"/>
</dbReference>
<organism evidence="2">
    <name type="scientific">Albugo laibachii Nc14</name>
    <dbReference type="NCBI Taxonomy" id="890382"/>
    <lineage>
        <taxon>Eukaryota</taxon>
        <taxon>Sar</taxon>
        <taxon>Stramenopiles</taxon>
        <taxon>Oomycota</taxon>
        <taxon>Peronosporomycetes</taxon>
        <taxon>Albuginales</taxon>
        <taxon>Albuginaceae</taxon>
        <taxon>Albugo</taxon>
    </lineage>
</organism>
<evidence type="ECO:0000313" key="2">
    <source>
        <dbReference type="EMBL" id="CCA25343.1"/>
    </source>
</evidence>